<evidence type="ECO:0000256" key="5">
    <source>
        <dbReference type="ARBA" id="ARBA00022737"/>
    </source>
</evidence>
<comment type="caution">
    <text evidence="12">The sequence shown here is derived from an EMBL/GenBank/DDBJ whole genome shotgun (WGS) entry which is preliminary data.</text>
</comment>
<dbReference type="SMART" id="SM00382">
    <property type="entry name" value="AAA"/>
    <property type="match status" value="2"/>
</dbReference>
<evidence type="ECO:0000256" key="7">
    <source>
        <dbReference type="ARBA" id="ARBA00022840"/>
    </source>
</evidence>
<dbReference type="CDD" id="cd03225">
    <property type="entry name" value="ABC_cobalt_CbiO_domain1"/>
    <property type="match status" value="2"/>
</dbReference>
<sequence>MDIFKIDDLSFRYPDAEEEALSHLAIQLKEGEFTVVCGPSGCGKSTLLRLLKKDLAPVGSCTGEISYAGKPIMDWDDRTMIEDIGFVFQDPENQIIMDDVMQEIVFGMENLGYSNMEMRKRVAELVHFFGMEELLHAKPSELSGGQKQLLNLLSVLLLKPKVLLLDEPTSQLDPVAAKDLIVMLDRLNKEMGITIILVEHRLEELFAIAEHVIMMDKGKVVYEGTSREVIYDIFQKNDQAFMQYVPSISQLYIQRTDTLEKSAIPLTVKECKQWLAAQPNHASTEANQAPIESTSNKEKPILSVQNVYFQYTKTTPFVLKNISLQVTKGEFFTIIGGNGSGKSTLLKACIGNLKPQRGRAYMGGKDTYKLKGKELYHKIAYLPQNPRTYFIQDTVEKEMQEVLKRQQLPDDTARMTEVLDIFGIQHIRNRHPYDCSGGEMQKAALACMLLGNPEILFIDEPTKGLDPMSKQNFAQILHQLHEAGLTIIMVTHDIEFAAKHAERCAMMFDGTITTEGTPDELLKGNYFYTTSINRATRASHVRESLTLEEALSEWPNPVHI</sequence>
<evidence type="ECO:0000256" key="6">
    <source>
        <dbReference type="ARBA" id="ARBA00022741"/>
    </source>
</evidence>
<dbReference type="EMBL" id="JBDIML010000002">
    <property type="protein sequence ID" value="MEN2766880.1"/>
    <property type="molecule type" value="Genomic_DNA"/>
</dbReference>
<dbReference type="Pfam" id="PF00005">
    <property type="entry name" value="ABC_tran"/>
    <property type="match status" value="2"/>
</dbReference>
<keyword evidence="7" id="KW-0067">ATP-binding</keyword>
<keyword evidence="8" id="KW-1278">Translocase</keyword>
<evidence type="ECO:0000256" key="9">
    <source>
        <dbReference type="ARBA" id="ARBA00023136"/>
    </source>
</evidence>
<dbReference type="PROSITE" id="PS00211">
    <property type="entry name" value="ABC_TRANSPORTER_1"/>
    <property type="match status" value="2"/>
</dbReference>
<proteinExistence type="inferred from homology"/>
<keyword evidence="3" id="KW-0813">Transport</keyword>
<dbReference type="PANTHER" id="PTHR43553">
    <property type="entry name" value="HEAVY METAL TRANSPORTER"/>
    <property type="match status" value="1"/>
</dbReference>
<keyword evidence="6" id="KW-0547">Nucleotide-binding</keyword>
<comment type="function">
    <text evidence="10">Probably part of an ABC transporter complex. Responsible for energy coupling to the transport system.</text>
</comment>
<evidence type="ECO:0000313" key="12">
    <source>
        <dbReference type="EMBL" id="MEN2766880.1"/>
    </source>
</evidence>
<dbReference type="InterPro" id="IPR050095">
    <property type="entry name" value="ECF_ABC_transporter_ATP-bd"/>
</dbReference>
<keyword evidence="13" id="KW-1185">Reference proteome</keyword>
<dbReference type="SUPFAM" id="SSF52540">
    <property type="entry name" value="P-loop containing nucleoside triphosphate hydrolases"/>
    <property type="match status" value="2"/>
</dbReference>
<protein>
    <submittedName>
        <fullName evidence="12">Energy-coupling factor transporter ATPase</fullName>
    </submittedName>
</protein>
<dbReference type="InterPro" id="IPR027417">
    <property type="entry name" value="P-loop_NTPase"/>
</dbReference>
<keyword evidence="9" id="KW-0472">Membrane</keyword>
<dbReference type="InterPro" id="IPR003593">
    <property type="entry name" value="AAA+_ATPase"/>
</dbReference>
<dbReference type="InterPro" id="IPR015856">
    <property type="entry name" value="ABC_transpr_CbiO/EcfA_su"/>
</dbReference>
<name>A0ABU9XF18_9BACI</name>
<dbReference type="InterPro" id="IPR017871">
    <property type="entry name" value="ABC_transporter-like_CS"/>
</dbReference>
<evidence type="ECO:0000256" key="3">
    <source>
        <dbReference type="ARBA" id="ARBA00022448"/>
    </source>
</evidence>
<evidence type="ECO:0000259" key="11">
    <source>
        <dbReference type="PROSITE" id="PS50893"/>
    </source>
</evidence>
<gene>
    <name evidence="12" type="ORF">ABC228_06760</name>
</gene>
<dbReference type="PROSITE" id="PS50893">
    <property type="entry name" value="ABC_TRANSPORTER_2"/>
    <property type="match status" value="2"/>
</dbReference>
<reference evidence="12 13" key="1">
    <citation type="submission" date="2024-05" db="EMBL/GenBank/DDBJ databases">
        <authorList>
            <person name="Haq I."/>
            <person name="Ullah Z."/>
            <person name="Ahmad R."/>
            <person name="Li M."/>
            <person name="Tong Y."/>
        </authorList>
    </citation>
    <scope>NUCLEOTIDE SEQUENCE [LARGE SCALE GENOMIC DNA]</scope>
    <source>
        <strain evidence="12 13">16A2E</strain>
    </source>
</reference>
<keyword evidence="4" id="KW-1003">Cell membrane</keyword>
<evidence type="ECO:0000256" key="2">
    <source>
        <dbReference type="ARBA" id="ARBA00005417"/>
    </source>
</evidence>
<dbReference type="RefSeq" id="WP_345824347.1">
    <property type="nucleotide sequence ID" value="NZ_JBDIML010000002.1"/>
</dbReference>
<dbReference type="NCBIfam" id="NF010167">
    <property type="entry name" value="PRK13648.1"/>
    <property type="match status" value="2"/>
</dbReference>
<evidence type="ECO:0000313" key="13">
    <source>
        <dbReference type="Proteomes" id="UP001444625"/>
    </source>
</evidence>
<feature type="domain" description="ABC transporter" evidence="11">
    <location>
        <begin position="4"/>
        <end position="242"/>
    </location>
</feature>
<evidence type="ECO:0000256" key="8">
    <source>
        <dbReference type="ARBA" id="ARBA00022967"/>
    </source>
</evidence>
<dbReference type="Gene3D" id="3.40.50.300">
    <property type="entry name" value="P-loop containing nucleotide triphosphate hydrolases"/>
    <property type="match status" value="2"/>
</dbReference>
<comment type="similarity">
    <text evidence="2">Belongs to the ABC transporter superfamily.</text>
</comment>
<comment type="subcellular location">
    <subcellularLocation>
        <location evidence="1">Cell membrane</location>
        <topology evidence="1">Peripheral membrane protein</topology>
    </subcellularLocation>
</comment>
<evidence type="ECO:0000256" key="1">
    <source>
        <dbReference type="ARBA" id="ARBA00004202"/>
    </source>
</evidence>
<keyword evidence="5" id="KW-0677">Repeat</keyword>
<dbReference type="InterPro" id="IPR003439">
    <property type="entry name" value="ABC_transporter-like_ATP-bd"/>
</dbReference>
<dbReference type="Proteomes" id="UP001444625">
    <property type="component" value="Unassembled WGS sequence"/>
</dbReference>
<feature type="domain" description="ABC transporter" evidence="11">
    <location>
        <begin position="302"/>
        <end position="534"/>
    </location>
</feature>
<evidence type="ECO:0000256" key="4">
    <source>
        <dbReference type="ARBA" id="ARBA00022475"/>
    </source>
</evidence>
<dbReference type="PANTHER" id="PTHR43553:SF23">
    <property type="entry name" value="ABC TRANSPORTER ATP-BINDING COMPONENT"/>
    <property type="match status" value="1"/>
</dbReference>
<evidence type="ECO:0000256" key="10">
    <source>
        <dbReference type="ARBA" id="ARBA00025157"/>
    </source>
</evidence>
<organism evidence="12 13">
    <name type="scientific">Ornithinibacillus xuwenensis</name>
    <dbReference type="NCBI Taxonomy" id="3144668"/>
    <lineage>
        <taxon>Bacteria</taxon>
        <taxon>Bacillati</taxon>
        <taxon>Bacillota</taxon>
        <taxon>Bacilli</taxon>
        <taxon>Bacillales</taxon>
        <taxon>Bacillaceae</taxon>
        <taxon>Ornithinibacillus</taxon>
    </lineage>
</organism>
<accession>A0ABU9XF18</accession>